<dbReference type="EMBL" id="MAVT02000001">
    <property type="protein sequence ID" value="POS81581.1"/>
    <property type="molecule type" value="Genomic_DNA"/>
</dbReference>
<evidence type="ECO:0000313" key="2">
    <source>
        <dbReference type="Proteomes" id="UP000094444"/>
    </source>
</evidence>
<dbReference type="AlphaFoldDB" id="A0A2P5IGI0"/>
<organism evidence="1 2">
    <name type="scientific">Diaporthe helianthi</name>
    <dbReference type="NCBI Taxonomy" id="158607"/>
    <lineage>
        <taxon>Eukaryota</taxon>
        <taxon>Fungi</taxon>
        <taxon>Dikarya</taxon>
        <taxon>Ascomycota</taxon>
        <taxon>Pezizomycotina</taxon>
        <taxon>Sordariomycetes</taxon>
        <taxon>Sordariomycetidae</taxon>
        <taxon>Diaporthales</taxon>
        <taxon>Diaporthaceae</taxon>
        <taxon>Diaporthe</taxon>
    </lineage>
</organism>
<dbReference type="InterPro" id="IPR036869">
    <property type="entry name" value="J_dom_sf"/>
</dbReference>
<evidence type="ECO:0008006" key="3">
    <source>
        <dbReference type="Google" id="ProtNLM"/>
    </source>
</evidence>
<protein>
    <recommendedName>
        <fullName evidence="3">J domain-containing protein</fullName>
    </recommendedName>
</protein>
<dbReference type="Proteomes" id="UP000094444">
    <property type="component" value="Unassembled WGS sequence"/>
</dbReference>
<proteinExistence type="predicted"/>
<gene>
    <name evidence="1" type="ORF">DHEL01_v200019</name>
</gene>
<name>A0A2P5IGI0_DIAHE</name>
<sequence>MSAIPFMDYYAAVGVPSTASIDEIRATIRNEVNFLLDSTMEDLVVFDRSTILLKIEEILCDESRKAGYDAEYQERMAS</sequence>
<comment type="caution">
    <text evidence="1">The sequence shown here is derived from an EMBL/GenBank/DDBJ whole genome shotgun (WGS) entry which is preliminary data.</text>
</comment>
<keyword evidence="2" id="KW-1185">Reference proteome</keyword>
<dbReference type="InParanoid" id="A0A2P5IGI0"/>
<evidence type="ECO:0000313" key="1">
    <source>
        <dbReference type="EMBL" id="POS81581.1"/>
    </source>
</evidence>
<dbReference type="OrthoDB" id="10352663at2759"/>
<reference evidence="1" key="1">
    <citation type="submission" date="2017-09" db="EMBL/GenBank/DDBJ databases">
        <title>Polyketide synthases of a Diaporthe helianthi virulent isolate.</title>
        <authorList>
            <person name="Baroncelli R."/>
        </authorList>
    </citation>
    <scope>NUCLEOTIDE SEQUENCE [LARGE SCALE GENOMIC DNA]</scope>
    <source>
        <strain evidence="1">7/96</strain>
    </source>
</reference>
<dbReference type="SUPFAM" id="SSF46565">
    <property type="entry name" value="Chaperone J-domain"/>
    <property type="match status" value="1"/>
</dbReference>
<accession>A0A2P5IGI0</accession>